<dbReference type="GeneID" id="20668307"/>
<protein>
    <submittedName>
        <fullName evidence="1">Uncharacterized protein</fullName>
    </submittedName>
</protein>
<dbReference type="HOGENOM" id="CLU_3087497_0_0_1"/>
<reference evidence="1 2" key="1">
    <citation type="journal article" date="2012" name="New Phytol.">
        <title>Insight into trade-off between wood decay and parasitism from the genome of a fungal forest pathogen.</title>
        <authorList>
            <person name="Olson A."/>
            <person name="Aerts A."/>
            <person name="Asiegbu F."/>
            <person name="Belbahri L."/>
            <person name="Bouzid O."/>
            <person name="Broberg A."/>
            <person name="Canback B."/>
            <person name="Coutinho P.M."/>
            <person name="Cullen D."/>
            <person name="Dalman K."/>
            <person name="Deflorio G."/>
            <person name="van Diepen L.T."/>
            <person name="Dunand C."/>
            <person name="Duplessis S."/>
            <person name="Durling M."/>
            <person name="Gonthier P."/>
            <person name="Grimwood J."/>
            <person name="Fossdal C.G."/>
            <person name="Hansson D."/>
            <person name="Henrissat B."/>
            <person name="Hietala A."/>
            <person name="Himmelstrand K."/>
            <person name="Hoffmeister D."/>
            <person name="Hogberg N."/>
            <person name="James T.Y."/>
            <person name="Karlsson M."/>
            <person name="Kohler A."/>
            <person name="Kues U."/>
            <person name="Lee Y.H."/>
            <person name="Lin Y.C."/>
            <person name="Lind M."/>
            <person name="Lindquist E."/>
            <person name="Lombard V."/>
            <person name="Lucas S."/>
            <person name="Lunden K."/>
            <person name="Morin E."/>
            <person name="Murat C."/>
            <person name="Park J."/>
            <person name="Raffaello T."/>
            <person name="Rouze P."/>
            <person name="Salamov A."/>
            <person name="Schmutz J."/>
            <person name="Solheim H."/>
            <person name="Stahlberg J."/>
            <person name="Velez H."/>
            <person name="de Vries R.P."/>
            <person name="Wiebenga A."/>
            <person name="Woodward S."/>
            <person name="Yakovlev I."/>
            <person name="Garbelotto M."/>
            <person name="Martin F."/>
            <person name="Grigoriev I.V."/>
            <person name="Stenlid J."/>
        </authorList>
    </citation>
    <scope>NUCLEOTIDE SEQUENCE [LARGE SCALE GENOMIC DNA]</scope>
    <source>
        <strain evidence="1 2">TC 32-1</strain>
    </source>
</reference>
<dbReference type="EMBL" id="KI925456">
    <property type="protein sequence ID" value="ETW84318.1"/>
    <property type="molecule type" value="Genomic_DNA"/>
</dbReference>
<sequence>MSPLGASATASGLIPAQTQHHISTYCSLSPAYQRALQFRATGKREARLCLEA</sequence>
<dbReference type="InParanoid" id="W4KER4"/>
<name>W4KER4_HETIT</name>
<dbReference type="Proteomes" id="UP000030671">
    <property type="component" value="Unassembled WGS sequence"/>
</dbReference>
<evidence type="ECO:0000313" key="2">
    <source>
        <dbReference type="Proteomes" id="UP000030671"/>
    </source>
</evidence>
<accession>W4KER4</accession>
<proteinExistence type="predicted"/>
<organism evidence="1 2">
    <name type="scientific">Heterobasidion irregulare (strain TC 32-1)</name>
    <dbReference type="NCBI Taxonomy" id="747525"/>
    <lineage>
        <taxon>Eukaryota</taxon>
        <taxon>Fungi</taxon>
        <taxon>Dikarya</taxon>
        <taxon>Basidiomycota</taxon>
        <taxon>Agaricomycotina</taxon>
        <taxon>Agaricomycetes</taxon>
        <taxon>Russulales</taxon>
        <taxon>Bondarzewiaceae</taxon>
        <taxon>Heterobasidion</taxon>
        <taxon>Heterobasidion annosum species complex</taxon>
    </lineage>
</organism>
<keyword evidence="2" id="KW-1185">Reference proteome</keyword>
<gene>
    <name evidence="1" type="ORF">HETIRDRAFT_170814</name>
</gene>
<evidence type="ECO:0000313" key="1">
    <source>
        <dbReference type="EMBL" id="ETW84318.1"/>
    </source>
</evidence>
<dbReference type="RefSeq" id="XP_009544002.1">
    <property type="nucleotide sequence ID" value="XM_009545707.1"/>
</dbReference>
<dbReference type="AlphaFoldDB" id="W4KER4"/>
<dbReference type="KEGG" id="hir:HETIRDRAFT_170814"/>